<dbReference type="AlphaFoldDB" id="A0A9W6RIE6"/>
<sequence length="343" mass="36800">MAEIVISVSLRPSDGRRHSGGMTSRRVVFAVFPGFQILDLTGPHEVFTKAGRITGGVVVETVAAAHGPVPSSGGLPVTPTMTVDEMTGPVDTLVVVGGEGIDRACADRRLVDWFARTARGARRTASVCSGAFLLGAAGLLAGRRVVTHWRRCGELAERHPEAVVCPDPIFVRDGDLWTSAGVTAGMDLALAMVEDDHGPEVSRAIARQLVMFVQRPGGQAQFSTQLAARRPVRVPLREVLGWIAGHPDGDLTVPALAARAAMSERHFARVFRAETGRTPAAYVENSRVEAARRLLETTAAPLESVARACGFGTVETMHRSFRRTVQVTPGEYRRHFSARAAAR</sequence>
<dbReference type="InterPro" id="IPR009057">
    <property type="entry name" value="Homeodomain-like_sf"/>
</dbReference>
<dbReference type="PROSITE" id="PS01124">
    <property type="entry name" value="HTH_ARAC_FAMILY_2"/>
    <property type="match status" value="1"/>
</dbReference>
<dbReference type="Gene3D" id="3.40.50.880">
    <property type="match status" value="1"/>
</dbReference>
<dbReference type="CDD" id="cd03137">
    <property type="entry name" value="GATase1_AraC_1"/>
    <property type="match status" value="1"/>
</dbReference>
<evidence type="ECO:0000256" key="2">
    <source>
        <dbReference type="ARBA" id="ARBA00023163"/>
    </source>
</evidence>
<dbReference type="Pfam" id="PF01965">
    <property type="entry name" value="DJ-1_PfpI"/>
    <property type="match status" value="1"/>
</dbReference>
<organism evidence="4 5">
    <name type="scientific">Actinoallomurus iriomotensis</name>
    <dbReference type="NCBI Taxonomy" id="478107"/>
    <lineage>
        <taxon>Bacteria</taxon>
        <taxon>Bacillati</taxon>
        <taxon>Actinomycetota</taxon>
        <taxon>Actinomycetes</taxon>
        <taxon>Streptosporangiales</taxon>
        <taxon>Thermomonosporaceae</taxon>
        <taxon>Actinoallomurus</taxon>
    </lineage>
</organism>
<keyword evidence="1" id="KW-0805">Transcription regulation</keyword>
<comment type="caution">
    <text evidence="4">The sequence shown here is derived from an EMBL/GenBank/DDBJ whole genome shotgun (WGS) entry which is preliminary data.</text>
</comment>
<dbReference type="InterPro" id="IPR052158">
    <property type="entry name" value="INH-QAR"/>
</dbReference>
<dbReference type="PANTHER" id="PTHR43130:SF3">
    <property type="entry name" value="HTH-TYPE TRANSCRIPTIONAL REGULATOR RV1931C"/>
    <property type="match status" value="1"/>
</dbReference>
<dbReference type="SUPFAM" id="SSF52317">
    <property type="entry name" value="Class I glutamine amidotransferase-like"/>
    <property type="match status" value="1"/>
</dbReference>
<dbReference type="PANTHER" id="PTHR43130">
    <property type="entry name" value="ARAC-FAMILY TRANSCRIPTIONAL REGULATOR"/>
    <property type="match status" value="1"/>
</dbReference>
<dbReference type="EMBL" id="BSTJ01000005">
    <property type="protein sequence ID" value="GLY76308.1"/>
    <property type="molecule type" value="Genomic_DNA"/>
</dbReference>
<name>A0A9W6RIE6_9ACTN</name>
<feature type="domain" description="HTH araC/xylS-type" evidence="3">
    <location>
        <begin position="237"/>
        <end position="335"/>
    </location>
</feature>
<dbReference type="GO" id="GO:0043565">
    <property type="term" value="F:sequence-specific DNA binding"/>
    <property type="evidence" value="ECO:0007669"/>
    <property type="project" value="InterPro"/>
</dbReference>
<dbReference type="SMART" id="SM00342">
    <property type="entry name" value="HTH_ARAC"/>
    <property type="match status" value="1"/>
</dbReference>
<protein>
    <submittedName>
        <fullName evidence="4">Transcriptional regulator</fullName>
    </submittedName>
</protein>
<dbReference type="Proteomes" id="UP001165135">
    <property type="component" value="Unassembled WGS sequence"/>
</dbReference>
<dbReference type="InterPro" id="IPR029062">
    <property type="entry name" value="Class_I_gatase-like"/>
</dbReference>
<accession>A0A9W6RIE6</accession>
<reference evidence="4" key="1">
    <citation type="submission" date="2023-03" db="EMBL/GenBank/DDBJ databases">
        <title>Actinoallomurus iriomotensis NBRC 103681.</title>
        <authorList>
            <person name="Ichikawa N."/>
            <person name="Sato H."/>
            <person name="Tonouchi N."/>
        </authorList>
    </citation>
    <scope>NUCLEOTIDE SEQUENCE</scope>
    <source>
        <strain evidence="4">NBRC 103681</strain>
    </source>
</reference>
<keyword evidence="2" id="KW-0804">Transcription</keyword>
<evidence type="ECO:0000259" key="3">
    <source>
        <dbReference type="PROSITE" id="PS01124"/>
    </source>
</evidence>
<dbReference type="InterPro" id="IPR002818">
    <property type="entry name" value="DJ-1/PfpI"/>
</dbReference>
<proteinExistence type="predicted"/>
<dbReference type="Pfam" id="PF12833">
    <property type="entry name" value="HTH_18"/>
    <property type="match status" value="1"/>
</dbReference>
<dbReference type="SUPFAM" id="SSF46689">
    <property type="entry name" value="Homeodomain-like"/>
    <property type="match status" value="2"/>
</dbReference>
<evidence type="ECO:0000313" key="5">
    <source>
        <dbReference type="Proteomes" id="UP001165135"/>
    </source>
</evidence>
<dbReference type="GO" id="GO:0003700">
    <property type="term" value="F:DNA-binding transcription factor activity"/>
    <property type="evidence" value="ECO:0007669"/>
    <property type="project" value="InterPro"/>
</dbReference>
<dbReference type="Gene3D" id="1.10.10.60">
    <property type="entry name" value="Homeodomain-like"/>
    <property type="match status" value="1"/>
</dbReference>
<evidence type="ECO:0000256" key="1">
    <source>
        <dbReference type="ARBA" id="ARBA00023015"/>
    </source>
</evidence>
<gene>
    <name evidence="4" type="ORF">Airi01_045750</name>
</gene>
<evidence type="ECO:0000313" key="4">
    <source>
        <dbReference type="EMBL" id="GLY76308.1"/>
    </source>
</evidence>
<dbReference type="InterPro" id="IPR018060">
    <property type="entry name" value="HTH_AraC"/>
</dbReference>